<feature type="binding site" evidence="9">
    <location>
        <begin position="320"/>
        <end position="323"/>
    </location>
    <ligand>
        <name>GTP</name>
        <dbReference type="ChEBI" id="CHEBI:37565"/>
    </ligand>
</feature>
<feature type="domain" description="SRP54-type proteins GTP-binding" evidence="11">
    <location>
        <begin position="341"/>
        <end position="354"/>
    </location>
</feature>
<keyword evidence="7 9" id="KW-0675">Receptor</keyword>
<dbReference type="SMART" id="SM00962">
    <property type="entry name" value="SRP54"/>
    <property type="match status" value="1"/>
</dbReference>
<dbReference type="InterPro" id="IPR027417">
    <property type="entry name" value="P-loop_NTPase"/>
</dbReference>
<keyword evidence="13" id="KW-1185">Reference proteome</keyword>
<dbReference type="EMBL" id="FQWY01000023">
    <property type="protein sequence ID" value="SHH01567.1"/>
    <property type="molecule type" value="Genomic_DNA"/>
</dbReference>
<dbReference type="Gene3D" id="1.20.120.140">
    <property type="entry name" value="Signal recognition particle SRP54, nucleotide-binding domain"/>
    <property type="match status" value="1"/>
</dbReference>
<name>A0A1M5PII4_9FIRM</name>
<keyword evidence="4 9" id="KW-0378">Hydrolase</keyword>
<keyword evidence="3 9" id="KW-0547">Nucleotide-binding</keyword>
<dbReference type="FunFam" id="3.40.50.300:FF:000053">
    <property type="entry name" value="Signal recognition particle receptor FtsY"/>
    <property type="match status" value="1"/>
</dbReference>
<dbReference type="PROSITE" id="PS00300">
    <property type="entry name" value="SRP54"/>
    <property type="match status" value="1"/>
</dbReference>
<dbReference type="InterPro" id="IPR000897">
    <property type="entry name" value="SRP54_GTPase_dom"/>
</dbReference>
<dbReference type="GO" id="GO:0005737">
    <property type="term" value="C:cytoplasm"/>
    <property type="evidence" value="ECO:0007669"/>
    <property type="project" value="UniProtKB-SubCell"/>
</dbReference>
<dbReference type="InterPro" id="IPR003593">
    <property type="entry name" value="AAA+_ATPase"/>
</dbReference>
<dbReference type="SUPFAM" id="SSF52540">
    <property type="entry name" value="P-loop containing nucleoside triphosphate hydrolases"/>
    <property type="match status" value="1"/>
</dbReference>
<evidence type="ECO:0000313" key="13">
    <source>
        <dbReference type="Proteomes" id="UP000242329"/>
    </source>
</evidence>
<comment type="similarity">
    <text evidence="9">Belongs to the GTP-binding SRP family. FtsY subfamily.</text>
</comment>
<dbReference type="STRING" id="1123382.SAMN02745221_01483"/>
<evidence type="ECO:0000256" key="8">
    <source>
        <dbReference type="ARBA" id="ARBA00048027"/>
    </source>
</evidence>
<comment type="function">
    <text evidence="9">Involved in targeting and insertion of nascent membrane proteins into the cytoplasmic membrane. Acts as a receptor for the complex formed by the signal recognition particle (SRP) and the ribosome-nascent chain (RNC).</text>
</comment>
<dbReference type="FunFam" id="1.20.120.140:FF:000002">
    <property type="entry name" value="Signal recognition particle receptor FtsY"/>
    <property type="match status" value="1"/>
</dbReference>
<dbReference type="InterPro" id="IPR042101">
    <property type="entry name" value="SRP54_N_sf"/>
</dbReference>
<dbReference type="InterPro" id="IPR013822">
    <property type="entry name" value="Signal_recog_particl_SRP54_hlx"/>
</dbReference>
<keyword evidence="6 9" id="KW-0472">Membrane</keyword>
<dbReference type="Pfam" id="PF02881">
    <property type="entry name" value="SRP54_N"/>
    <property type="match status" value="1"/>
</dbReference>
<dbReference type="EC" id="3.6.5.4" evidence="9"/>
<keyword evidence="1 9" id="KW-1003">Cell membrane</keyword>
<dbReference type="SMART" id="SM00382">
    <property type="entry name" value="AAA"/>
    <property type="match status" value="1"/>
</dbReference>
<evidence type="ECO:0000256" key="2">
    <source>
        <dbReference type="ARBA" id="ARBA00022490"/>
    </source>
</evidence>
<feature type="binding site" evidence="9">
    <location>
        <begin position="256"/>
        <end position="260"/>
    </location>
    <ligand>
        <name>GTP</name>
        <dbReference type="ChEBI" id="CHEBI:37565"/>
    </ligand>
</feature>
<evidence type="ECO:0000256" key="10">
    <source>
        <dbReference type="SAM" id="MobiDB-lite"/>
    </source>
</evidence>
<dbReference type="SMART" id="SM00963">
    <property type="entry name" value="SRP54_N"/>
    <property type="match status" value="1"/>
</dbReference>
<dbReference type="Pfam" id="PF00448">
    <property type="entry name" value="SRP54"/>
    <property type="match status" value="1"/>
</dbReference>
<dbReference type="InterPro" id="IPR036225">
    <property type="entry name" value="SRP/SRP_N"/>
</dbReference>
<reference evidence="13" key="1">
    <citation type="submission" date="2016-11" db="EMBL/GenBank/DDBJ databases">
        <authorList>
            <person name="Varghese N."/>
            <person name="Submissions S."/>
        </authorList>
    </citation>
    <scope>NUCLEOTIDE SEQUENCE [LARGE SCALE GENOMIC DNA]</scope>
    <source>
        <strain evidence="13">DSM 11003</strain>
    </source>
</reference>
<dbReference type="PANTHER" id="PTHR43134:SF1">
    <property type="entry name" value="SIGNAL RECOGNITION PARTICLE RECEPTOR SUBUNIT ALPHA"/>
    <property type="match status" value="1"/>
</dbReference>
<comment type="catalytic activity">
    <reaction evidence="8 9">
        <text>GTP + H2O = GDP + phosphate + H(+)</text>
        <dbReference type="Rhea" id="RHEA:19669"/>
        <dbReference type="ChEBI" id="CHEBI:15377"/>
        <dbReference type="ChEBI" id="CHEBI:15378"/>
        <dbReference type="ChEBI" id="CHEBI:37565"/>
        <dbReference type="ChEBI" id="CHEBI:43474"/>
        <dbReference type="ChEBI" id="CHEBI:58189"/>
        <dbReference type="EC" id="3.6.5.4"/>
    </reaction>
</comment>
<evidence type="ECO:0000256" key="1">
    <source>
        <dbReference type="ARBA" id="ARBA00022475"/>
    </source>
</evidence>
<dbReference type="SUPFAM" id="SSF47364">
    <property type="entry name" value="Domain of the SRP/SRP receptor G-proteins"/>
    <property type="match status" value="1"/>
</dbReference>
<proteinExistence type="inferred from homology"/>
<evidence type="ECO:0000256" key="4">
    <source>
        <dbReference type="ARBA" id="ARBA00022801"/>
    </source>
</evidence>
<dbReference type="GO" id="GO:0005525">
    <property type="term" value="F:GTP binding"/>
    <property type="evidence" value="ECO:0007669"/>
    <property type="project" value="UniProtKB-UniRule"/>
</dbReference>
<dbReference type="GO" id="GO:0005047">
    <property type="term" value="F:signal recognition particle binding"/>
    <property type="evidence" value="ECO:0007669"/>
    <property type="project" value="TreeGrafter"/>
</dbReference>
<comment type="subcellular location">
    <subcellularLocation>
        <location evidence="9">Cell membrane</location>
        <topology evidence="9">Peripheral membrane protein</topology>
        <orientation evidence="9">Cytoplasmic side</orientation>
    </subcellularLocation>
    <subcellularLocation>
        <location evidence="9">Cytoplasm</location>
    </subcellularLocation>
</comment>
<evidence type="ECO:0000256" key="9">
    <source>
        <dbReference type="HAMAP-Rule" id="MF_00920"/>
    </source>
</evidence>
<evidence type="ECO:0000259" key="11">
    <source>
        <dbReference type="PROSITE" id="PS00300"/>
    </source>
</evidence>
<evidence type="ECO:0000256" key="6">
    <source>
        <dbReference type="ARBA" id="ARBA00023136"/>
    </source>
</evidence>
<dbReference type="NCBIfam" id="TIGR00064">
    <property type="entry name" value="ftsY"/>
    <property type="match status" value="1"/>
</dbReference>
<accession>A0A1M5PII4</accession>
<feature type="region of interest" description="Disordered" evidence="10">
    <location>
        <begin position="1"/>
        <end position="62"/>
    </location>
</feature>
<dbReference type="HAMAP" id="MF_00920">
    <property type="entry name" value="FtsY"/>
    <property type="match status" value="1"/>
</dbReference>
<dbReference type="CDD" id="cd17874">
    <property type="entry name" value="FtsY"/>
    <property type="match status" value="1"/>
</dbReference>
<dbReference type="GO" id="GO:0005886">
    <property type="term" value="C:plasma membrane"/>
    <property type="evidence" value="ECO:0007669"/>
    <property type="project" value="UniProtKB-SubCell"/>
</dbReference>
<evidence type="ECO:0000256" key="5">
    <source>
        <dbReference type="ARBA" id="ARBA00023134"/>
    </source>
</evidence>
<dbReference type="PANTHER" id="PTHR43134">
    <property type="entry name" value="SIGNAL RECOGNITION PARTICLE RECEPTOR SUBUNIT ALPHA"/>
    <property type="match status" value="1"/>
</dbReference>
<dbReference type="InterPro" id="IPR004390">
    <property type="entry name" value="SR_rcpt_FtsY"/>
</dbReference>
<gene>
    <name evidence="9" type="primary">ftsY</name>
    <name evidence="12" type="ORF">SAMN02745221_01483</name>
</gene>
<dbReference type="AlphaFoldDB" id="A0A1M5PII4"/>
<evidence type="ECO:0000313" key="12">
    <source>
        <dbReference type="EMBL" id="SHH01567.1"/>
    </source>
</evidence>
<evidence type="ECO:0000256" key="3">
    <source>
        <dbReference type="ARBA" id="ARBA00022741"/>
    </source>
</evidence>
<keyword evidence="2 9" id="KW-0963">Cytoplasm</keyword>
<sequence>MAFFDRFKGKKREENEEKRKEANIKAEEDRAEKTANDEAKEREEALLRKDQGKEGEEERKENKRAGFFERFKQSLSKTRANIGDKIVNLVKTNKKLDDDFYEELEEILIQADVGVETSLELVENIRKSARKNKITDSEKVMDLIKEETARILGVYDTSLRVETDEKPAVILVVGVNGAGKTTSIAKLAYRFKQENKKVLLAAGDTFRAAAIDQLQIWADRVGVELIKHQEGADPGAVVFDAINAAKARKADILIIDTAGRLQNKTNLMKEISKVRNIIEREIPSAPHEVLLVIDATTGQNAVSQAKIFKEATGVTGIILTKLDGTAKGGIVLSIAKELNIPVKLVGIGEGMEDLRTFDPVLFAEALLEAGEENE</sequence>
<dbReference type="Proteomes" id="UP000242329">
    <property type="component" value="Unassembled WGS sequence"/>
</dbReference>
<evidence type="ECO:0000256" key="7">
    <source>
        <dbReference type="ARBA" id="ARBA00023170"/>
    </source>
</evidence>
<dbReference type="GO" id="GO:0003924">
    <property type="term" value="F:GTPase activity"/>
    <property type="evidence" value="ECO:0007669"/>
    <property type="project" value="UniProtKB-UniRule"/>
</dbReference>
<organism evidence="12 13">
    <name type="scientific">Thermosyntropha lipolytica DSM 11003</name>
    <dbReference type="NCBI Taxonomy" id="1123382"/>
    <lineage>
        <taxon>Bacteria</taxon>
        <taxon>Bacillati</taxon>
        <taxon>Bacillota</taxon>
        <taxon>Clostridia</taxon>
        <taxon>Eubacteriales</taxon>
        <taxon>Syntrophomonadaceae</taxon>
        <taxon>Thermosyntropha</taxon>
    </lineage>
</organism>
<comment type="subunit">
    <text evidence="9">Part of the signal recognition particle protein translocation system, which is composed of SRP and FtsY.</text>
</comment>
<feature type="binding site" evidence="9">
    <location>
        <begin position="174"/>
        <end position="181"/>
    </location>
    <ligand>
        <name>GTP</name>
        <dbReference type="ChEBI" id="CHEBI:37565"/>
    </ligand>
</feature>
<protein>
    <recommendedName>
        <fullName evidence="9">Signal recognition particle receptor FtsY</fullName>
        <shortName evidence="9">SRP receptor</shortName>
        <ecNumber evidence="9">3.6.5.4</ecNumber>
    </recommendedName>
</protein>
<dbReference type="GO" id="GO:0006614">
    <property type="term" value="P:SRP-dependent cotranslational protein targeting to membrane"/>
    <property type="evidence" value="ECO:0007669"/>
    <property type="project" value="InterPro"/>
</dbReference>
<dbReference type="Gene3D" id="3.40.50.300">
    <property type="entry name" value="P-loop containing nucleotide triphosphate hydrolases"/>
    <property type="match status" value="1"/>
</dbReference>
<keyword evidence="5 9" id="KW-0342">GTP-binding</keyword>